<evidence type="ECO:0000313" key="2">
    <source>
        <dbReference type="Proteomes" id="UP000234323"/>
    </source>
</evidence>
<dbReference type="Proteomes" id="UP000234323">
    <property type="component" value="Unassembled WGS sequence"/>
</dbReference>
<name>A0A2I1HWA9_9GLOM</name>
<comment type="caution">
    <text evidence="1">The sequence shown here is derived from an EMBL/GenBank/DDBJ whole genome shotgun (WGS) entry which is preliminary data.</text>
</comment>
<evidence type="ECO:0000313" key="1">
    <source>
        <dbReference type="EMBL" id="PKY63172.1"/>
    </source>
</evidence>
<sequence length="78" mass="9093">MIIADAHKGQAIGLGSFLHERYPSMTIEEHLQHIYKLCIIHYKRNINNLRNVPDEIKNVMKVIPNCKTQAEVKEAFNY</sequence>
<organism evidence="1 2">
    <name type="scientific">Rhizophagus irregularis</name>
    <dbReference type="NCBI Taxonomy" id="588596"/>
    <lineage>
        <taxon>Eukaryota</taxon>
        <taxon>Fungi</taxon>
        <taxon>Fungi incertae sedis</taxon>
        <taxon>Mucoromycota</taxon>
        <taxon>Glomeromycotina</taxon>
        <taxon>Glomeromycetes</taxon>
        <taxon>Glomerales</taxon>
        <taxon>Glomeraceae</taxon>
        <taxon>Rhizophagus</taxon>
    </lineage>
</organism>
<proteinExistence type="predicted"/>
<keyword evidence="2" id="KW-1185">Reference proteome</keyword>
<accession>A0A2I1HWA9</accession>
<gene>
    <name evidence="1" type="ORF">RhiirA4_491253</name>
</gene>
<dbReference type="EMBL" id="LLXI01009251">
    <property type="protein sequence ID" value="PKY63172.1"/>
    <property type="molecule type" value="Genomic_DNA"/>
</dbReference>
<reference evidence="1 2" key="1">
    <citation type="submission" date="2015-10" db="EMBL/GenBank/DDBJ databases">
        <title>Genome analyses suggest a sexual origin of heterokaryosis in a supposedly ancient asexual fungus.</title>
        <authorList>
            <person name="Ropars J."/>
            <person name="Sedzielewska K."/>
            <person name="Noel J."/>
            <person name="Charron P."/>
            <person name="Farinelli L."/>
            <person name="Marton T."/>
            <person name="Kruger M."/>
            <person name="Pelin A."/>
            <person name="Brachmann A."/>
            <person name="Corradi N."/>
        </authorList>
    </citation>
    <scope>NUCLEOTIDE SEQUENCE [LARGE SCALE GENOMIC DNA]</scope>
    <source>
        <strain evidence="1 2">A4</strain>
    </source>
</reference>
<dbReference type="AlphaFoldDB" id="A0A2I1HWA9"/>
<protein>
    <submittedName>
        <fullName evidence="1">Uncharacterized protein</fullName>
    </submittedName>
</protein>